<dbReference type="SUPFAM" id="SSF46894">
    <property type="entry name" value="C-terminal effector domain of the bipartite response regulators"/>
    <property type="match status" value="1"/>
</dbReference>
<dbReference type="InterPro" id="IPR039420">
    <property type="entry name" value="WalR-like"/>
</dbReference>
<dbReference type="EMBL" id="JBHSYM010000013">
    <property type="protein sequence ID" value="MFC7011457.1"/>
    <property type="molecule type" value="Genomic_DNA"/>
</dbReference>
<dbReference type="InterPro" id="IPR058245">
    <property type="entry name" value="NreC/VraR/RcsB-like_REC"/>
</dbReference>
<feature type="domain" description="HTH luxR-type" evidence="6">
    <location>
        <begin position="165"/>
        <end position="230"/>
    </location>
</feature>
<comment type="caution">
    <text evidence="8">The sequence shown here is derived from an EMBL/GenBank/DDBJ whole genome shotgun (WGS) entry which is preliminary data.</text>
</comment>
<dbReference type="SMART" id="SM00421">
    <property type="entry name" value="HTH_LUXR"/>
    <property type="match status" value="1"/>
</dbReference>
<dbReference type="RefSeq" id="WP_189876655.1">
    <property type="nucleotide sequence ID" value="NZ_BMWA01000021.1"/>
</dbReference>
<keyword evidence="9" id="KW-1185">Reference proteome</keyword>
<dbReference type="InterPro" id="IPR001789">
    <property type="entry name" value="Sig_transdc_resp-reg_receiver"/>
</dbReference>
<dbReference type="InterPro" id="IPR016032">
    <property type="entry name" value="Sig_transdc_resp-reg_C-effctor"/>
</dbReference>
<feature type="domain" description="Response regulatory" evidence="7">
    <location>
        <begin position="20"/>
        <end position="138"/>
    </location>
</feature>
<dbReference type="PROSITE" id="PS50043">
    <property type="entry name" value="HTH_LUXR_2"/>
    <property type="match status" value="1"/>
</dbReference>
<reference evidence="9" key="1">
    <citation type="journal article" date="2019" name="Int. J. Syst. Evol. Microbiol.">
        <title>The Global Catalogue of Microorganisms (GCM) 10K type strain sequencing project: providing services to taxonomists for standard genome sequencing and annotation.</title>
        <authorList>
            <consortium name="The Broad Institute Genomics Platform"/>
            <consortium name="The Broad Institute Genome Sequencing Center for Infectious Disease"/>
            <person name="Wu L."/>
            <person name="Ma J."/>
        </authorList>
    </citation>
    <scope>NUCLEOTIDE SEQUENCE [LARGE SCALE GENOMIC DNA]</scope>
    <source>
        <strain evidence="9">JCM 4855</strain>
    </source>
</reference>
<dbReference type="Proteomes" id="UP001596409">
    <property type="component" value="Unassembled WGS sequence"/>
</dbReference>
<evidence type="ECO:0000256" key="3">
    <source>
        <dbReference type="ARBA" id="ARBA00023125"/>
    </source>
</evidence>
<evidence type="ECO:0000256" key="5">
    <source>
        <dbReference type="PROSITE-ProRule" id="PRU00169"/>
    </source>
</evidence>
<protein>
    <submittedName>
        <fullName evidence="8">Response regulator</fullName>
    </submittedName>
</protein>
<keyword evidence="1 5" id="KW-0597">Phosphoprotein</keyword>
<keyword evidence="2" id="KW-0805">Transcription regulation</keyword>
<evidence type="ECO:0000256" key="2">
    <source>
        <dbReference type="ARBA" id="ARBA00023015"/>
    </source>
</evidence>
<name>A0ABW2DY82_9ACTN</name>
<evidence type="ECO:0000259" key="6">
    <source>
        <dbReference type="PROSITE" id="PS50043"/>
    </source>
</evidence>
<dbReference type="PROSITE" id="PS00622">
    <property type="entry name" value="HTH_LUXR_1"/>
    <property type="match status" value="1"/>
</dbReference>
<evidence type="ECO:0000259" key="7">
    <source>
        <dbReference type="PROSITE" id="PS50110"/>
    </source>
</evidence>
<keyword evidence="3" id="KW-0238">DNA-binding</keyword>
<evidence type="ECO:0000256" key="4">
    <source>
        <dbReference type="ARBA" id="ARBA00023163"/>
    </source>
</evidence>
<dbReference type="InterPro" id="IPR011006">
    <property type="entry name" value="CheY-like_superfamily"/>
</dbReference>
<evidence type="ECO:0000256" key="1">
    <source>
        <dbReference type="ARBA" id="ARBA00022553"/>
    </source>
</evidence>
<dbReference type="PANTHER" id="PTHR43214:SF24">
    <property type="entry name" value="TRANSCRIPTIONAL REGULATORY PROTEIN NARL-RELATED"/>
    <property type="match status" value="1"/>
</dbReference>
<dbReference type="PANTHER" id="PTHR43214">
    <property type="entry name" value="TWO-COMPONENT RESPONSE REGULATOR"/>
    <property type="match status" value="1"/>
</dbReference>
<dbReference type="Pfam" id="PF00196">
    <property type="entry name" value="GerE"/>
    <property type="match status" value="1"/>
</dbReference>
<sequence length="234" mass="24608">MRAGRDAGGIGPERTAEPLRIVVVDDHPVFRMGMTALLGSLPGLSVVAEAESMETALTAARVRQPDVVVMDLHLGDHAPSGVVATRELLRVRPDTAVLVVTMLDDDDSVFAAMRAGARGYLLKGASPTEVERAVRAVANGEVILGPAVASRAVAHLTGRRSTGGGPSALPELTTREREVLDLVARGLDNLAISRRLMLSPKTVRNHLSNILAKLQAASRAEAIVRARQAGLGAD</sequence>
<dbReference type="PRINTS" id="PR00038">
    <property type="entry name" value="HTHLUXR"/>
</dbReference>
<dbReference type="Pfam" id="PF00072">
    <property type="entry name" value="Response_reg"/>
    <property type="match status" value="1"/>
</dbReference>
<keyword evidence="4" id="KW-0804">Transcription</keyword>
<proteinExistence type="predicted"/>
<organism evidence="8 9">
    <name type="scientific">Streptomyces viridiviolaceus</name>
    <dbReference type="NCBI Taxonomy" id="68282"/>
    <lineage>
        <taxon>Bacteria</taxon>
        <taxon>Bacillati</taxon>
        <taxon>Actinomycetota</taxon>
        <taxon>Actinomycetes</taxon>
        <taxon>Kitasatosporales</taxon>
        <taxon>Streptomycetaceae</taxon>
        <taxon>Streptomyces</taxon>
    </lineage>
</organism>
<dbReference type="InterPro" id="IPR000792">
    <property type="entry name" value="Tscrpt_reg_LuxR_C"/>
</dbReference>
<gene>
    <name evidence="8" type="ORF">ACFQMH_06950</name>
</gene>
<dbReference type="CDD" id="cd17535">
    <property type="entry name" value="REC_NarL-like"/>
    <property type="match status" value="1"/>
</dbReference>
<dbReference type="PROSITE" id="PS50110">
    <property type="entry name" value="RESPONSE_REGULATORY"/>
    <property type="match status" value="1"/>
</dbReference>
<dbReference type="SUPFAM" id="SSF52172">
    <property type="entry name" value="CheY-like"/>
    <property type="match status" value="1"/>
</dbReference>
<dbReference type="SMART" id="SM00448">
    <property type="entry name" value="REC"/>
    <property type="match status" value="1"/>
</dbReference>
<evidence type="ECO:0000313" key="8">
    <source>
        <dbReference type="EMBL" id="MFC7011457.1"/>
    </source>
</evidence>
<dbReference type="CDD" id="cd06170">
    <property type="entry name" value="LuxR_C_like"/>
    <property type="match status" value="1"/>
</dbReference>
<dbReference type="Gene3D" id="3.40.50.2300">
    <property type="match status" value="1"/>
</dbReference>
<evidence type="ECO:0000313" key="9">
    <source>
        <dbReference type="Proteomes" id="UP001596409"/>
    </source>
</evidence>
<accession>A0ABW2DY82</accession>
<feature type="modified residue" description="4-aspartylphosphate" evidence="5">
    <location>
        <position position="71"/>
    </location>
</feature>